<feature type="domain" description="NACHT" evidence="3">
    <location>
        <begin position="242"/>
        <end position="390"/>
    </location>
</feature>
<keyword evidence="5" id="KW-1185">Reference proteome</keyword>
<dbReference type="InterPro" id="IPR007111">
    <property type="entry name" value="NACHT_NTPase"/>
</dbReference>
<gene>
    <name evidence="4" type="ORF">Q9L58_008574</name>
</gene>
<dbReference type="InterPro" id="IPR027417">
    <property type="entry name" value="P-loop_NTPase"/>
</dbReference>
<feature type="repeat" description="ANK" evidence="2">
    <location>
        <begin position="841"/>
        <end position="873"/>
    </location>
</feature>
<dbReference type="Pfam" id="PF24883">
    <property type="entry name" value="NPHP3_N"/>
    <property type="match status" value="1"/>
</dbReference>
<keyword evidence="1" id="KW-0677">Repeat</keyword>
<dbReference type="PROSITE" id="PS50297">
    <property type="entry name" value="ANK_REP_REGION"/>
    <property type="match status" value="4"/>
</dbReference>
<evidence type="ECO:0000259" key="3">
    <source>
        <dbReference type="PROSITE" id="PS50837"/>
    </source>
</evidence>
<dbReference type="Gene3D" id="1.25.40.20">
    <property type="entry name" value="Ankyrin repeat-containing domain"/>
    <property type="match status" value="1"/>
</dbReference>
<dbReference type="InterPro" id="IPR056884">
    <property type="entry name" value="NPHP3-like_N"/>
</dbReference>
<feature type="repeat" description="ANK" evidence="2">
    <location>
        <begin position="729"/>
        <end position="761"/>
    </location>
</feature>
<evidence type="ECO:0000256" key="1">
    <source>
        <dbReference type="ARBA" id="ARBA00022737"/>
    </source>
</evidence>
<evidence type="ECO:0000313" key="4">
    <source>
        <dbReference type="EMBL" id="KAL0632553.1"/>
    </source>
</evidence>
<dbReference type="SUPFAM" id="SSF48403">
    <property type="entry name" value="Ankyrin repeat"/>
    <property type="match status" value="1"/>
</dbReference>
<organism evidence="4 5">
    <name type="scientific">Discina gigas</name>
    <dbReference type="NCBI Taxonomy" id="1032678"/>
    <lineage>
        <taxon>Eukaryota</taxon>
        <taxon>Fungi</taxon>
        <taxon>Dikarya</taxon>
        <taxon>Ascomycota</taxon>
        <taxon>Pezizomycotina</taxon>
        <taxon>Pezizomycetes</taxon>
        <taxon>Pezizales</taxon>
        <taxon>Discinaceae</taxon>
        <taxon>Discina</taxon>
    </lineage>
</organism>
<name>A0ABR3G9L5_9PEZI</name>
<dbReference type="EMBL" id="JBBBZM010000163">
    <property type="protein sequence ID" value="KAL0632553.1"/>
    <property type="molecule type" value="Genomic_DNA"/>
</dbReference>
<dbReference type="InterPro" id="IPR036770">
    <property type="entry name" value="Ankyrin_rpt-contain_sf"/>
</dbReference>
<evidence type="ECO:0000313" key="5">
    <source>
        <dbReference type="Proteomes" id="UP001447188"/>
    </source>
</evidence>
<protein>
    <recommendedName>
        <fullName evidence="3">NACHT domain-containing protein</fullName>
    </recommendedName>
</protein>
<dbReference type="SMART" id="SM00248">
    <property type="entry name" value="ANK"/>
    <property type="match status" value="7"/>
</dbReference>
<feature type="repeat" description="ANK" evidence="2">
    <location>
        <begin position="908"/>
        <end position="940"/>
    </location>
</feature>
<feature type="repeat" description="ANK" evidence="2">
    <location>
        <begin position="762"/>
        <end position="794"/>
    </location>
</feature>
<evidence type="ECO:0000256" key="2">
    <source>
        <dbReference type="PROSITE-ProRule" id="PRU00023"/>
    </source>
</evidence>
<dbReference type="Gene3D" id="3.40.50.300">
    <property type="entry name" value="P-loop containing nucleotide triphosphate hydrolases"/>
    <property type="match status" value="1"/>
</dbReference>
<keyword evidence="2" id="KW-0040">ANK repeat</keyword>
<proteinExistence type="predicted"/>
<dbReference type="InterPro" id="IPR002110">
    <property type="entry name" value="Ankyrin_rpt"/>
</dbReference>
<dbReference type="Pfam" id="PF12796">
    <property type="entry name" value="Ank_2"/>
    <property type="match status" value="3"/>
</dbReference>
<dbReference type="PANTHER" id="PTHR10039:SF16">
    <property type="entry name" value="GPI INOSITOL-DEACYLASE"/>
    <property type="match status" value="1"/>
</dbReference>
<dbReference type="Proteomes" id="UP001447188">
    <property type="component" value="Unassembled WGS sequence"/>
</dbReference>
<sequence length="1060" mass="118162">MFIIAVTGLAGHAFGSWRSRKSGKMWLRDFIPEDLQENLLNARVLTYGYDTKLAGSKSNAYIDDFAKQFLEAVTDARHKDPRRPIIFIGHSLGGLVIKQALINADDDTLRSCYGIFFFGVPNKGLENTHLIPMVDGQPNSHLVNDLCGESQYLALLDQTFCPKFKFEDSKIISIYETMDTKTVGVIRARFAKDHEHPEIIRWLSIFDHEAKHRRASKLKQDGTGEWLLNGDSFGGWLYKDDRFLWLHGIAGAGKTILASTVINEVKRHCKDSPQTLGLAFFYCDFGDSISLDPEIIFGSLLAQLATQTKAFTKAVHDKYEQMFDRSTGVAKKLFLDDFVPLLLAVVDELEGTYVVIDGLDECPEREELLENLVNLAAPNNVKLHLLFTSREELDIKRKFEGKPSLCIQNRAVAHDVGLHVQSEMEKIWILKALSPRTKSEIVEILVNGAQGMFRWVQCQLDTLRHARTLKAMKRILSDLPKGLDKTYERTLSMIEDKEAARRILLWLICSESPMTIIQLAEAIIIEPDMNELDLDTRLLDYEHISEMCAGLITIDRIDDKPTIVRLAHYSVKEYLLSSRIQGSQFSINKLNGHRELATLCLTYLSLDNFGSPRESWDDVEILFESYPMLSYSCLNWGNHTRKGLINANDNPNWYKKLFVIQAGKDRDTFETFSQIYDWNWAACSHLGAEPTEDIKSPTEPLYYLAEAGVVPLVQDMLAGGADANSCGRRYGSALQAAAFHGHEEVIGLLLNHGADVNLNGGYWANALHAAIIQGHMKVVQRLLESGADIDREASFWHFEPHYGQDVDRDRTPLRTAAMQGDLEIVRLLLDKGASVESRGTSGETALLVAARYGRGAVVDLLLRRGCNVNAEGDNVYGNALNAAASFDNQETIRLLLEKGAHIHHECGEFGSALSNAAASGSLETVKLLLENGARFDASAGEYGSVLGCAARFAGIEVVKQLMRDGVVRGSRFGGHLAVIATAVIAAAAHGGDPEVVKFFHNFSLAPDFHWDSSFAVYILASMAESNGGPRYRRSLYSLLLGWEAGKKFYLRELARKGIAY</sequence>
<dbReference type="SUPFAM" id="SSF53474">
    <property type="entry name" value="alpha/beta-Hydrolases"/>
    <property type="match status" value="1"/>
</dbReference>
<dbReference type="PROSITE" id="PS50837">
    <property type="entry name" value="NACHT"/>
    <property type="match status" value="1"/>
</dbReference>
<dbReference type="PROSITE" id="PS50088">
    <property type="entry name" value="ANK_REPEAT"/>
    <property type="match status" value="5"/>
</dbReference>
<dbReference type="Pfam" id="PF22939">
    <property type="entry name" value="WHD_GPIID"/>
    <property type="match status" value="1"/>
</dbReference>
<dbReference type="Gene3D" id="3.40.50.1820">
    <property type="entry name" value="alpha/beta hydrolase"/>
    <property type="match status" value="1"/>
</dbReference>
<dbReference type="InterPro" id="IPR054471">
    <property type="entry name" value="GPIID_WHD"/>
</dbReference>
<accession>A0ABR3G9L5</accession>
<comment type="caution">
    <text evidence="4">The sequence shown here is derived from an EMBL/GenBank/DDBJ whole genome shotgun (WGS) entry which is preliminary data.</text>
</comment>
<dbReference type="PANTHER" id="PTHR10039">
    <property type="entry name" value="AMELOGENIN"/>
    <property type="match status" value="1"/>
</dbReference>
<dbReference type="SUPFAM" id="SSF52540">
    <property type="entry name" value="P-loop containing nucleoside triphosphate hydrolases"/>
    <property type="match status" value="1"/>
</dbReference>
<dbReference type="InterPro" id="IPR029058">
    <property type="entry name" value="AB_hydrolase_fold"/>
</dbReference>
<feature type="repeat" description="ANK" evidence="2">
    <location>
        <begin position="808"/>
        <end position="840"/>
    </location>
</feature>
<reference evidence="4 5" key="1">
    <citation type="submission" date="2024-02" db="EMBL/GenBank/DDBJ databases">
        <title>Discinaceae phylogenomics.</title>
        <authorList>
            <person name="Dirks A.C."/>
            <person name="James T.Y."/>
        </authorList>
    </citation>
    <scope>NUCLEOTIDE SEQUENCE [LARGE SCALE GENOMIC DNA]</scope>
    <source>
        <strain evidence="4 5">ACD0624</strain>
    </source>
</reference>